<organism evidence="1 2">
    <name type="scientific">Claviceps arundinis</name>
    <dbReference type="NCBI Taxonomy" id="1623583"/>
    <lineage>
        <taxon>Eukaryota</taxon>
        <taxon>Fungi</taxon>
        <taxon>Dikarya</taxon>
        <taxon>Ascomycota</taxon>
        <taxon>Pezizomycotina</taxon>
        <taxon>Sordariomycetes</taxon>
        <taxon>Hypocreomycetidae</taxon>
        <taxon>Hypocreales</taxon>
        <taxon>Clavicipitaceae</taxon>
        <taxon>Claviceps</taxon>
    </lineage>
</organism>
<reference evidence="1" key="1">
    <citation type="journal article" date="2020" name="bioRxiv">
        <title>Whole genome comparisons of ergot fungi reveals the divergence and evolution of species within the genus Claviceps are the result of varying mechanisms driving genome evolution and host range expansion.</title>
        <authorList>
            <person name="Wyka S.A."/>
            <person name="Mondo S.J."/>
            <person name="Liu M."/>
            <person name="Dettman J."/>
            <person name="Nalam V."/>
            <person name="Broders K.D."/>
        </authorList>
    </citation>
    <scope>NUCLEOTIDE SEQUENCE</scope>
    <source>
        <strain evidence="1">CCC 1102</strain>
    </source>
</reference>
<dbReference type="Gene3D" id="1.20.120.450">
    <property type="entry name" value="dinb family like domain"/>
    <property type="match status" value="1"/>
</dbReference>
<evidence type="ECO:0000313" key="2">
    <source>
        <dbReference type="Proteomes" id="UP000784919"/>
    </source>
</evidence>
<gene>
    <name evidence="1" type="ORF">E4U56_003523</name>
</gene>
<dbReference type="InterPro" id="IPR018531">
    <property type="entry name" value="DUF1993"/>
</dbReference>
<accession>A0A9P7MZG5</accession>
<name>A0A9P7MZG5_9HYPO</name>
<dbReference type="Pfam" id="PF09351">
    <property type="entry name" value="DUF1993"/>
    <property type="match status" value="1"/>
</dbReference>
<evidence type="ECO:0008006" key="3">
    <source>
        <dbReference type="Google" id="ProtNLM"/>
    </source>
</evidence>
<dbReference type="SUPFAM" id="SSF109854">
    <property type="entry name" value="DinB/YfiT-like putative metalloenzymes"/>
    <property type="match status" value="1"/>
</dbReference>
<dbReference type="EMBL" id="SRPS01000023">
    <property type="protein sequence ID" value="KAG5975580.1"/>
    <property type="molecule type" value="Genomic_DNA"/>
</dbReference>
<protein>
    <recommendedName>
        <fullName evidence="3">DUF1993 domain-containing protein</fullName>
    </recommendedName>
</protein>
<evidence type="ECO:0000313" key="1">
    <source>
        <dbReference type="EMBL" id="KAG5975580.1"/>
    </source>
</evidence>
<comment type="caution">
    <text evidence="1">The sequence shown here is derived from an EMBL/GenBank/DDBJ whole genome shotgun (WGS) entry which is preliminary data.</text>
</comment>
<dbReference type="PANTHER" id="PTHR36922">
    <property type="entry name" value="BLL2446 PROTEIN"/>
    <property type="match status" value="1"/>
</dbReference>
<dbReference type="OrthoDB" id="3724345at2759"/>
<proteinExistence type="predicted"/>
<dbReference type="InterPro" id="IPR034660">
    <property type="entry name" value="DinB/YfiT-like"/>
</dbReference>
<dbReference type="PANTHER" id="PTHR36922:SF1">
    <property type="entry name" value="DUF1993 DOMAIN-CONTAINING PROTEIN"/>
    <property type="match status" value="1"/>
</dbReference>
<sequence length="172" mass="19500">MSTYSFYDASIPMTQEAIESLKNILKKGSEAPNAASLPEARIFEDMLPLSFQVHFTTDLAQKLVARASGIEPLTFENNLKTFEEFFDRIDKTLEFLAKADKDVVNKRVDEIVTFGMGPSKEAKLPTRHYVSGFILPNLFFHLTTAYNIMRKEGVPLGKLEYLSPFINKHMSV</sequence>
<dbReference type="AlphaFoldDB" id="A0A9P7MZG5"/>
<dbReference type="Proteomes" id="UP000784919">
    <property type="component" value="Unassembled WGS sequence"/>
</dbReference>